<accession>A0A6I9UGF1</accession>
<feature type="domain" description="DUF7894" evidence="1">
    <location>
        <begin position="1"/>
        <end position="241"/>
    </location>
</feature>
<dbReference type="OrthoDB" id="1927925at2759"/>
<dbReference type="FunCoup" id="A0A6I9UGF1">
    <property type="interactions" value="468"/>
</dbReference>
<dbReference type="Proteomes" id="UP000504604">
    <property type="component" value="Linkage group LG16"/>
</dbReference>
<dbReference type="RefSeq" id="XP_011100549.1">
    <property type="nucleotide sequence ID" value="XM_011102247.2"/>
</dbReference>
<dbReference type="GeneID" id="105178717"/>
<dbReference type="InterPro" id="IPR057216">
    <property type="entry name" value="DUF7894"/>
</dbReference>
<name>A0A6I9UGF1_SESIN</name>
<evidence type="ECO:0000313" key="3">
    <source>
        <dbReference type="RefSeq" id="XP_011100549.1"/>
    </source>
</evidence>
<dbReference type="PANTHER" id="PTHR37221">
    <property type="entry name" value="OS02G0582400 PROTEIN"/>
    <property type="match status" value="1"/>
</dbReference>
<dbReference type="AlphaFoldDB" id="A0A6I9UGF1"/>
<proteinExistence type="predicted"/>
<dbReference type="PANTHER" id="PTHR37221:SF1">
    <property type="entry name" value="OS02G0582400 PROTEIN"/>
    <property type="match status" value="1"/>
</dbReference>
<organism evidence="2 3">
    <name type="scientific">Sesamum indicum</name>
    <name type="common">Oriental sesame</name>
    <name type="synonym">Sesamum orientale</name>
    <dbReference type="NCBI Taxonomy" id="4182"/>
    <lineage>
        <taxon>Eukaryota</taxon>
        <taxon>Viridiplantae</taxon>
        <taxon>Streptophyta</taxon>
        <taxon>Embryophyta</taxon>
        <taxon>Tracheophyta</taxon>
        <taxon>Spermatophyta</taxon>
        <taxon>Magnoliopsida</taxon>
        <taxon>eudicotyledons</taxon>
        <taxon>Gunneridae</taxon>
        <taxon>Pentapetalae</taxon>
        <taxon>asterids</taxon>
        <taxon>lamiids</taxon>
        <taxon>Lamiales</taxon>
        <taxon>Pedaliaceae</taxon>
        <taxon>Sesamum</taxon>
    </lineage>
</organism>
<dbReference type="Pfam" id="PF25428">
    <property type="entry name" value="DUF7894"/>
    <property type="match status" value="1"/>
</dbReference>
<dbReference type="KEGG" id="sind:105178717"/>
<reference evidence="3" key="1">
    <citation type="submission" date="2025-08" db="UniProtKB">
        <authorList>
            <consortium name="RefSeq"/>
        </authorList>
    </citation>
    <scope>IDENTIFICATION</scope>
</reference>
<evidence type="ECO:0000259" key="1">
    <source>
        <dbReference type="Pfam" id="PF25428"/>
    </source>
</evidence>
<keyword evidence="2" id="KW-1185">Reference proteome</keyword>
<protein>
    <submittedName>
        <fullName evidence="3">Uncharacterized protein LOC105178717</fullName>
    </submittedName>
</protein>
<evidence type="ECO:0000313" key="2">
    <source>
        <dbReference type="Proteomes" id="UP000504604"/>
    </source>
</evidence>
<dbReference type="InParanoid" id="A0A6I9UGF1"/>
<sequence>MKVAEKVILLLNGGEGFSAAIAGGLHPKPESNFQTLNDSFELPLECYGVKDQKVSGEITHFVGSNGHYEVSILHLQNYEPPILACALNEVLLKLAGEDLSTVPTVIVPFLVPESKLKLQNRYTEKSEKVSVYGIKLGPTTDVSQALSSRLQKSPPLFQIYHEGLAMLLHLVNVMKLPTVMLVGLSGQHVSNKNSTEELEVTCQIGDHLASISSLSFSKEKVVQNPPKISRDSKEAWRALYG</sequence>
<gene>
    <name evidence="3" type="primary">LOC105178717</name>
</gene>